<organism evidence="9 10">
    <name type="scientific">Aphanomyces astaci</name>
    <name type="common">Crayfish plague agent</name>
    <dbReference type="NCBI Taxonomy" id="112090"/>
    <lineage>
        <taxon>Eukaryota</taxon>
        <taxon>Sar</taxon>
        <taxon>Stramenopiles</taxon>
        <taxon>Oomycota</taxon>
        <taxon>Saprolegniomycetes</taxon>
        <taxon>Saprolegniales</taxon>
        <taxon>Verrucalvaceae</taxon>
        <taxon>Aphanomyces</taxon>
    </lineage>
</organism>
<dbReference type="InterPro" id="IPR001991">
    <property type="entry name" value="Na-dicarboxylate_symporter"/>
</dbReference>
<dbReference type="Gene3D" id="1.10.3860.10">
    <property type="entry name" value="Sodium:dicarboxylate symporter"/>
    <property type="match status" value="1"/>
</dbReference>
<feature type="transmembrane region" description="Helical" evidence="7">
    <location>
        <begin position="109"/>
        <end position="129"/>
    </location>
</feature>
<feature type="transmembrane region" description="Helical" evidence="7">
    <location>
        <begin position="493"/>
        <end position="517"/>
    </location>
</feature>
<sequence>MAEPQHPGTKQGIYLYQDIEVATTASPVSGSGQNASTSSRGHASNDPVTGLRTNFMTTLHQQQSVDHDEVDKLNNPLSPANDQGPFGGPKELLAHLPQDFGPAAPPSHAISIFVGMGVGVGLGLLFYYLKIGPKYQQLVMLPGDLFVRALRCLMVPLVFCMLTIVVAETVARGHTSILRWRTLVPYVLSTVLATVQGMLLAIVFQSSFTLSSAAAFAHPSTNVTPGNTLFNLTLQCANGLYVAASTDNGTLACADATPTAFLAMNRSLVVGAPLPTKGKATLVDALVAIANVIVPDNIFAALSTSALLSIVMFTIPLGAAVAVSASDGQDNVVLHVLRQLRNVFMSMLNGLLWVTPVAIAFLLAGAACNIDAQSAPTVLSQVAVLVLAVLIGAVLHTAVVLPLVLYAWTKTNPFAFLRHVIPAYIFAFGCASSMAAMPMAIACIERANISRSLAHITMSFGTPLNMNAAGIYYPLAVVFLANMSGNPLATMEWVVVFFVSILGSVGTAPVPNAALVYMITLWQTVFPAEPLPVSFAWIVAADFLLDRIRTVVNVNGNAVVTRILADDIDETFEARAQQHV</sequence>
<feature type="transmembrane region" description="Helical" evidence="7">
    <location>
        <begin position="343"/>
        <end position="370"/>
    </location>
</feature>
<reference evidence="9 10" key="1">
    <citation type="submission" date="2018-08" db="EMBL/GenBank/DDBJ databases">
        <title>Aphanomyces genome sequencing and annotation.</title>
        <authorList>
            <person name="Minardi D."/>
            <person name="Oidtmann B."/>
            <person name="Van Der Giezen M."/>
            <person name="Studholme D.J."/>
        </authorList>
    </citation>
    <scope>NUCLEOTIDE SEQUENCE [LARGE SCALE GENOMIC DNA]</scope>
    <source>
        <strain evidence="9 10">Kv</strain>
    </source>
</reference>
<gene>
    <name evidence="9" type="ORF">DYB36_010335</name>
</gene>
<evidence type="ECO:0000256" key="1">
    <source>
        <dbReference type="ARBA" id="ARBA00004651"/>
    </source>
</evidence>
<feature type="transmembrane region" description="Helical" evidence="7">
    <location>
        <begin position="298"/>
        <end position="323"/>
    </location>
</feature>
<dbReference type="InterPro" id="IPR036458">
    <property type="entry name" value="Na:dicarbo_symporter_sf"/>
</dbReference>
<evidence type="ECO:0000256" key="5">
    <source>
        <dbReference type="ARBA" id="ARBA00022989"/>
    </source>
</evidence>
<evidence type="ECO:0000256" key="7">
    <source>
        <dbReference type="RuleBase" id="RU361216"/>
    </source>
</evidence>
<dbReference type="AlphaFoldDB" id="A0A397AKT8"/>
<accession>A0A397AKT8</accession>
<dbReference type="PANTHER" id="PTHR42865">
    <property type="entry name" value="PROTON/GLUTAMATE-ASPARTATE SYMPORTER"/>
    <property type="match status" value="1"/>
</dbReference>
<protein>
    <recommendedName>
        <fullName evidence="7">Amino acid transporter</fullName>
    </recommendedName>
</protein>
<feature type="region of interest" description="Disordered" evidence="8">
    <location>
        <begin position="26"/>
        <end position="50"/>
    </location>
</feature>
<evidence type="ECO:0000256" key="8">
    <source>
        <dbReference type="SAM" id="MobiDB-lite"/>
    </source>
</evidence>
<keyword evidence="6 7" id="KW-0472">Membrane</keyword>
<feature type="compositionally biased region" description="Polar residues" evidence="8">
    <location>
        <begin position="26"/>
        <end position="42"/>
    </location>
</feature>
<evidence type="ECO:0000256" key="6">
    <source>
        <dbReference type="ARBA" id="ARBA00023136"/>
    </source>
</evidence>
<feature type="transmembrane region" description="Helical" evidence="7">
    <location>
        <begin position="183"/>
        <end position="204"/>
    </location>
</feature>
<feature type="non-terminal residue" evidence="9">
    <location>
        <position position="580"/>
    </location>
</feature>
<dbReference type="VEuPathDB" id="FungiDB:H257_11612"/>
<comment type="subcellular location">
    <subcellularLocation>
        <location evidence="1">Cell membrane</location>
        <topology evidence="1">Multi-pass membrane protein</topology>
    </subcellularLocation>
    <subcellularLocation>
        <location evidence="7">Membrane</location>
        <topology evidence="7">Multi-pass membrane protein</topology>
    </subcellularLocation>
</comment>
<name>A0A397AKT8_APHAT</name>
<feature type="transmembrane region" description="Helical" evidence="7">
    <location>
        <begin position="464"/>
        <end position="481"/>
    </location>
</feature>
<keyword evidence="5 7" id="KW-1133">Transmembrane helix</keyword>
<comment type="similarity">
    <text evidence="7">Belongs to the dicarboxylate/amino acid:cation symporter (DAACS) (TC 2.A.23) family.</text>
</comment>
<keyword evidence="4 7" id="KW-0812">Transmembrane</keyword>
<dbReference type="SUPFAM" id="SSF118215">
    <property type="entry name" value="Proton glutamate symport protein"/>
    <property type="match status" value="1"/>
</dbReference>
<evidence type="ECO:0000313" key="9">
    <source>
        <dbReference type="EMBL" id="RHY08430.1"/>
    </source>
</evidence>
<dbReference type="PANTHER" id="PTHR42865:SF7">
    <property type="entry name" value="PROTON_GLUTAMATE-ASPARTATE SYMPORTER"/>
    <property type="match status" value="1"/>
</dbReference>
<dbReference type="GO" id="GO:0005886">
    <property type="term" value="C:plasma membrane"/>
    <property type="evidence" value="ECO:0007669"/>
    <property type="project" value="UniProtKB-SubCell"/>
</dbReference>
<dbReference type="GO" id="GO:0015293">
    <property type="term" value="F:symporter activity"/>
    <property type="evidence" value="ECO:0007669"/>
    <property type="project" value="UniProtKB-UniRule"/>
</dbReference>
<feature type="transmembrane region" description="Helical" evidence="7">
    <location>
        <begin position="382"/>
        <end position="409"/>
    </location>
</feature>
<keyword evidence="2 7" id="KW-0813">Transport</keyword>
<dbReference type="Proteomes" id="UP000265427">
    <property type="component" value="Unassembled WGS sequence"/>
</dbReference>
<dbReference type="EMBL" id="QUSZ01005731">
    <property type="protein sequence ID" value="RHY08430.1"/>
    <property type="molecule type" value="Genomic_DNA"/>
</dbReference>
<keyword evidence="7" id="KW-0769">Symport</keyword>
<proteinExistence type="inferred from homology"/>
<dbReference type="PRINTS" id="PR00173">
    <property type="entry name" value="EDTRNSPORT"/>
</dbReference>
<feature type="transmembrane region" description="Helical" evidence="7">
    <location>
        <begin position="150"/>
        <end position="171"/>
    </location>
</feature>
<evidence type="ECO:0000256" key="4">
    <source>
        <dbReference type="ARBA" id="ARBA00022692"/>
    </source>
</evidence>
<comment type="caution">
    <text evidence="9">The sequence shown here is derived from an EMBL/GenBank/DDBJ whole genome shotgun (WGS) entry which is preliminary data.</text>
</comment>
<evidence type="ECO:0000256" key="3">
    <source>
        <dbReference type="ARBA" id="ARBA00022475"/>
    </source>
</evidence>
<feature type="transmembrane region" description="Helical" evidence="7">
    <location>
        <begin position="421"/>
        <end position="444"/>
    </location>
</feature>
<evidence type="ECO:0000313" key="10">
    <source>
        <dbReference type="Proteomes" id="UP000265427"/>
    </source>
</evidence>
<keyword evidence="3" id="KW-1003">Cell membrane</keyword>
<dbReference type="Pfam" id="PF00375">
    <property type="entry name" value="SDF"/>
    <property type="match status" value="2"/>
</dbReference>
<evidence type="ECO:0000256" key="2">
    <source>
        <dbReference type="ARBA" id="ARBA00022448"/>
    </source>
</evidence>